<protein>
    <submittedName>
        <fullName evidence="1">Uncharacterized protein</fullName>
    </submittedName>
</protein>
<reference evidence="1" key="1">
    <citation type="journal article" date="2022" name="Int. J. Mol. Sci.">
        <title>Draft Genome of Tanacetum Coccineum: Genomic Comparison of Closely Related Tanacetum-Family Plants.</title>
        <authorList>
            <person name="Yamashiro T."/>
            <person name="Shiraishi A."/>
            <person name="Nakayama K."/>
            <person name="Satake H."/>
        </authorList>
    </citation>
    <scope>NUCLEOTIDE SEQUENCE</scope>
</reference>
<reference evidence="1" key="2">
    <citation type="submission" date="2022-01" db="EMBL/GenBank/DDBJ databases">
        <authorList>
            <person name="Yamashiro T."/>
            <person name="Shiraishi A."/>
            <person name="Satake H."/>
            <person name="Nakayama K."/>
        </authorList>
    </citation>
    <scope>NUCLEOTIDE SEQUENCE</scope>
</reference>
<sequence length="385" mass="43047">MEQMTTICDLVGQAIQKKEEEKRIAEEQAAKDRYWKIPICYDDDKDDTIAITPVLPIEESVNSLSMGDKHLDTIPETESDEFIKSSVEDLVPIPSESEGIPDKMCDVPLCENTTPLNALNKHSEIVVNSDNDNSSSDDDSPYDEDIDYVNASPSDVEIVSVEGVEIVIPEVGGIDTDVLLTIKDDILREKLLNVNLLIANIEALKDNPAPSSDVMTKSSSTSLNLFLEETNTFDNSSPEAETFRFNLEEISSGSPTTHSELSLPDYKAFYVDNDHFKERSSGSTTTHVDFSQYDSFIFDLSNDQFPPADRSDLYHEEFADELTHIMSLPNLECFKFKIEPDPGDLTSIDLGIRKNVSTTNVNVPLEDDIFTLAYVVWIFLAFLTL</sequence>
<keyword evidence="2" id="KW-1185">Reference proteome</keyword>
<gene>
    <name evidence="1" type="ORF">Tco_0942060</name>
</gene>
<organism evidence="1 2">
    <name type="scientific">Tanacetum coccineum</name>
    <dbReference type="NCBI Taxonomy" id="301880"/>
    <lineage>
        <taxon>Eukaryota</taxon>
        <taxon>Viridiplantae</taxon>
        <taxon>Streptophyta</taxon>
        <taxon>Embryophyta</taxon>
        <taxon>Tracheophyta</taxon>
        <taxon>Spermatophyta</taxon>
        <taxon>Magnoliopsida</taxon>
        <taxon>eudicotyledons</taxon>
        <taxon>Gunneridae</taxon>
        <taxon>Pentapetalae</taxon>
        <taxon>asterids</taxon>
        <taxon>campanulids</taxon>
        <taxon>Asterales</taxon>
        <taxon>Asteraceae</taxon>
        <taxon>Asteroideae</taxon>
        <taxon>Anthemideae</taxon>
        <taxon>Anthemidinae</taxon>
        <taxon>Tanacetum</taxon>
    </lineage>
</organism>
<dbReference type="Proteomes" id="UP001151760">
    <property type="component" value="Unassembled WGS sequence"/>
</dbReference>
<evidence type="ECO:0000313" key="2">
    <source>
        <dbReference type="Proteomes" id="UP001151760"/>
    </source>
</evidence>
<proteinExistence type="predicted"/>
<accession>A0ABQ5DSL0</accession>
<name>A0ABQ5DSL0_9ASTR</name>
<evidence type="ECO:0000313" key="1">
    <source>
        <dbReference type="EMBL" id="GJT42195.1"/>
    </source>
</evidence>
<comment type="caution">
    <text evidence="1">The sequence shown here is derived from an EMBL/GenBank/DDBJ whole genome shotgun (WGS) entry which is preliminary data.</text>
</comment>
<dbReference type="EMBL" id="BQNB010015624">
    <property type="protein sequence ID" value="GJT42195.1"/>
    <property type="molecule type" value="Genomic_DNA"/>
</dbReference>